<name>A0A4Q9FBU2_9FLAO</name>
<organism evidence="2 3">
    <name type="scientific">Hyunsoonleella flava</name>
    <dbReference type="NCBI Taxonomy" id="2527939"/>
    <lineage>
        <taxon>Bacteria</taxon>
        <taxon>Pseudomonadati</taxon>
        <taxon>Bacteroidota</taxon>
        <taxon>Flavobacteriia</taxon>
        <taxon>Flavobacteriales</taxon>
        <taxon>Flavobacteriaceae</taxon>
    </lineage>
</organism>
<reference evidence="2 3" key="1">
    <citation type="submission" date="2019-02" db="EMBL/GenBank/DDBJ databases">
        <title>Hyunsoonleella sp., isolated from marine sediment.</title>
        <authorList>
            <person name="Liu B.-T."/>
        </authorList>
    </citation>
    <scope>NUCLEOTIDE SEQUENCE [LARGE SCALE GENOMIC DNA]</scope>
    <source>
        <strain evidence="2 3">T58</strain>
    </source>
</reference>
<evidence type="ECO:0000256" key="1">
    <source>
        <dbReference type="SAM" id="Coils"/>
    </source>
</evidence>
<keyword evidence="3" id="KW-1185">Reference proteome</keyword>
<comment type="caution">
    <text evidence="2">The sequence shown here is derived from an EMBL/GenBank/DDBJ whole genome shotgun (WGS) entry which is preliminary data.</text>
</comment>
<sequence>MMKKSIILLLAIFILSCGNKKDISTSKEENSVELKELKQEIDSIEAVTNEIKNTEDSIDASVKKLDEMLNELEN</sequence>
<dbReference type="PROSITE" id="PS51257">
    <property type="entry name" value="PROKAR_LIPOPROTEIN"/>
    <property type="match status" value="1"/>
</dbReference>
<dbReference type="RefSeq" id="WP_130965353.1">
    <property type="nucleotide sequence ID" value="NZ_SIRT01000015.1"/>
</dbReference>
<evidence type="ECO:0000313" key="2">
    <source>
        <dbReference type="EMBL" id="TBN00218.1"/>
    </source>
</evidence>
<dbReference type="EMBL" id="SIRT01000015">
    <property type="protein sequence ID" value="TBN00218.1"/>
    <property type="molecule type" value="Genomic_DNA"/>
</dbReference>
<protein>
    <recommendedName>
        <fullName evidence="4">Lipoprotein</fullName>
    </recommendedName>
</protein>
<feature type="coiled-coil region" evidence="1">
    <location>
        <begin position="20"/>
        <end position="71"/>
    </location>
</feature>
<keyword evidence="1" id="KW-0175">Coiled coil</keyword>
<dbReference type="Proteomes" id="UP000291142">
    <property type="component" value="Unassembled WGS sequence"/>
</dbReference>
<gene>
    <name evidence="2" type="ORF">EYD45_14865</name>
</gene>
<dbReference type="AlphaFoldDB" id="A0A4Q9FBU2"/>
<proteinExistence type="predicted"/>
<evidence type="ECO:0008006" key="4">
    <source>
        <dbReference type="Google" id="ProtNLM"/>
    </source>
</evidence>
<evidence type="ECO:0000313" key="3">
    <source>
        <dbReference type="Proteomes" id="UP000291142"/>
    </source>
</evidence>
<accession>A0A4Q9FBU2</accession>